<dbReference type="RefSeq" id="WP_006257571.1">
    <property type="nucleotide sequence ID" value="NZ_BCMQ01000001.1"/>
</dbReference>
<keyword evidence="1" id="KW-0378">Hydrolase</keyword>
<protein>
    <submittedName>
        <fullName evidence="1">Metal-dependent hydrolase</fullName>
    </submittedName>
</protein>
<dbReference type="SUPFAM" id="SSF102198">
    <property type="entry name" value="Putative cyclase"/>
    <property type="match status" value="1"/>
</dbReference>
<evidence type="ECO:0000313" key="2">
    <source>
        <dbReference type="Proteomes" id="UP000069030"/>
    </source>
</evidence>
<gene>
    <name evidence="1" type="ORF">AS202_07180</name>
</gene>
<dbReference type="Pfam" id="PF04199">
    <property type="entry name" value="Cyclase"/>
    <property type="match status" value="1"/>
</dbReference>
<evidence type="ECO:0000313" key="1">
    <source>
        <dbReference type="EMBL" id="ALU25936.1"/>
    </source>
</evidence>
<sequence length="256" mass="29147">MKATITYSDTDYQIDFSKPIDISIPLINTDDNPIAWYLDKPEISPVVVEDWIGKVSEGKSSTNFNNIAFNPHGHGTHTECLGHITYDFYNVNESLKEYFFFAQLVTISPEVQQDGDCVITLAQVKKVWTANHQKAIIIRTTPNELNKKHRKYSHTNPPYLCAEAATFLREQGINHLLIDLPSVDREEDGGQLLAHKAFWNVTDTHHLNDDARLESTITEMIYVNDEVKDGFYFLNIQLASFVNDASPSKPVLYKII</sequence>
<dbReference type="Proteomes" id="UP000069030">
    <property type="component" value="Chromosome"/>
</dbReference>
<reference evidence="1 2" key="1">
    <citation type="journal article" date="2016" name="J. Zhejiang Univ. Sci. B">
        <title>Antibiotic resistance mechanisms of Myroides sp.</title>
        <authorList>
            <person name="Hu S."/>
            <person name="Yuan S."/>
            <person name="Qu H."/>
            <person name="Jiang T."/>
            <person name="Zhou Y."/>
            <person name="Wang M."/>
            <person name="Ming D."/>
        </authorList>
    </citation>
    <scope>NUCLEOTIDE SEQUENCE [LARGE SCALE GENOMIC DNA]</scope>
    <source>
        <strain evidence="1 2">PR63039</strain>
    </source>
</reference>
<dbReference type="Gene3D" id="3.50.30.50">
    <property type="entry name" value="Putative cyclase"/>
    <property type="match status" value="1"/>
</dbReference>
<dbReference type="InterPro" id="IPR037175">
    <property type="entry name" value="KFase_sf"/>
</dbReference>
<dbReference type="InterPro" id="IPR007325">
    <property type="entry name" value="KFase/CYL"/>
</dbReference>
<dbReference type="EMBL" id="CP013690">
    <property type="protein sequence ID" value="ALU25936.1"/>
    <property type="molecule type" value="Genomic_DNA"/>
</dbReference>
<organism evidence="1 2">
    <name type="scientific">Myroides odoratimimus</name>
    <dbReference type="NCBI Taxonomy" id="76832"/>
    <lineage>
        <taxon>Bacteria</taxon>
        <taxon>Pseudomonadati</taxon>
        <taxon>Bacteroidota</taxon>
        <taxon>Flavobacteriia</taxon>
        <taxon>Flavobacteriales</taxon>
        <taxon>Flavobacteriaceae</taxon>
        <taxon>Myroides</taxon>
    </lineage>
</organism>
<dbReference type="GO" id="GO:0019441">
    <property type="term" value="P:L-tryptophan catabolic process to kynurenine"/>
    <property type="evidence" value="ECO:0007669"/>
    <property type="project" value="InterPro"/>
</dbReference>
<accession>A0A0S7ED31</accession>
<dbReference type="KEGG" id="mod:AS202_07180"/>
<dbReference type="GO" id="GO:0004061">
    <property type="term" value="F:arylformamidase activity"/>
    <property type="evidence" value="ECO:0007669"/>
    <property type="project" value="InterPro"/>
</dbReference>
<dbReference type="AlphaFoldDB" id="A0A0S7ED31"/>
<name>A0A0S7ED31_9FLAO</name>
<dbReference type="eggNOG" id="COG1878">
    <property type="taxonomic scope" value="Bacteria"/>
</dbReference>
<proteinExistence type="predicted"/>